<evidence type="ECO:0000256" key="6">
    <source>
        <dbReference type="ARBA" id="ARBA00023274"/>
    </source>
</evidence>
<comment type="similarity">
    <text evidence="2">Belongs to the universal ribosomal protein uL14 family.</text>
</comment>
<proteinExistence type="inferred from homology"/>
<reference evidence="10" key="1">
    <citation type="submission" date="2024-02" db="UniProtKB">
        <authorList>
            <consortium name="WormBaseParasite"/>
        </authorList>
    </citation>
    <scope>IDENTIFICATION</scope>
</reference>
<accession>A0AAF5CWJ1</accession>
<keyword evidence="4" id="KW-0689">Ribosomal protein</keyword>
<evidence type="ECO:0000256" key="4">
    <source>
        <dbReference type="ARBA" id="ARBA00022980"/>
    </source>
</evidence>
<evidence type="ECO:0000256" key="5">
    <source>
        <dbReference type="ARBA" id="ARBA00023128"/>
    </source>
</evidence>
<dbReference type="Pfam" id="PF00238">
    <property type="entry name" value="Ribosomal_L14"/>
    <property type="match status" value="1"/>
</dbReference>
<dbReference type="InterPro" id="IPR040807">
    <property type="entry name" value="DUF5522"/>
</dbReference>
<dbReference type="GO" id="GO:0005739">
    <property type="term" value="C:mitochondrion"/>
    <property type="evidence" value="ECO:0007669"/>
    <property type="project" value="UniProtKB-SubCell"/>
</dbReference>
<keyword evidence="9" id="KW-1185">Reference proteome</keyword>
<evidence type="ECO:0000313" key="10">
    <source>
        <dbReference type="WBParaSite" id="TCONS_00003011.p1"/>
    </source>
</evidence>
<evidence type="ECO:0000256" key="2">
    <source>
        <dbReference type="ARBA" id="ARBA00010745"/>
    </source>
</evidence>
<comment type="subcellular location">
    <subcellularLocation>
        <location evidence="1">Mitochondrion</location>
    </subcellularLocation>
</comment>
<dbReference type="AlphaFoldDB" id="A0AAF5CWJ1"/>
<dbReference type="HAMAP" id="MF_01367">
    <property type="entry name" value="Ribosomal_uL14"/>
    <property type="match status" value="1"/>
</dbReference>
<keyword evidence="3" id="KW-0809">Transit peptide</keyword>
<dbReference type="GO" id="GO:0005840">
    <property type="term" value="C:ribosome"/>
    <property type="evidence" value="ECO:0007669"/>
    <property type="project" value="UniProtKB-KW"/>
</dbReference>
<evidence type="ECO:0000256" key="1">
    <source>
        <dbReference type="ARBA" id="ARBA00004173"/>
    </source>
</evidence>
<dbReference type="CDD" id="cd00337">
    <property type="entry name" value="Ribosomal_uL14"/>
    <property type="match status" value="1"/>
</dbReference>
<dbReference type="WBParaSite" id="TCONS_00003011.p1">
    <property type="protein sequence ID" value="TCONS_00003011.p1"/>
    <property type="gene ID" value="XLOC_002781"/>
</dbReference>
<dbReference type="GO" id="GO:0006412">
    <property type="term" value="P:translation"/>
    <property type="evidence" value="ECO:0007669"/>
    <property type="project" value="InterPro"/>
</dbReference>
<evidence type="ECO:0000313" key="9">
    <source>
        <dbReference type="Proteomes" id="UP000035681"/>
    </source>
</evidence>
<dbReference type="PANTHER" id="PTHR21037">
    <property type="entry name" value="39S RIBOSOMAL PROTEIN L14, MITOCHONDRIAL"/>
    <property type="match status" value="1"/>
</dbReference>
<dbReference type="Pfam" id="PF17653">
    <property type="entry name" value="DUF5522"/>
    <property type="match status" value="1"/>
</dbReference>
<evidence type="ECO:0000256" key="8">
    <source>
        <dbReference type="ARBA" id="ARBA00042938"/>
    </source>
</evidence>
<protein>
    <recommendedName>
        <fullName evidence="7">Large ribosomal subunit protein uL14m</fullName>
    </recommendedName>
    <alternativeName>
        <fullName evidence="8">39S ribosomal protein L14, mitochondrial</fullName>
    </alternativeName>
</protein>
<dbReference type="SMART" id="SM01374">
    <property type="entry name" value="Ribosomal_L14"/>
    <property type="match status" value="1"/>
</dbReference>
<evidence type="ECO:0000256" key="7">
    <source>
        <dbReference type="ARBA" id="ARBA00040118"/>
    </source>
</evidence>
<dbReference type="PANTHER" id="PTHR21037:SF3">
    <property type="entry name" value="LARGE RIBOSOMAL SUBUNIT PROTEIN UL14M"/>
    <property type="match status" value="1"/>
</dbReference>
<dbReference type="InterPro" id="IPR036853">
    <property type="entry name" value="Ribosomal_uL14_sf"/>
</dbReference>
<name>A0AAF5CWJ1_STRER</name>
<sequence>MNSLKGRLCETKNLMWNVFSKASGRWYPQPEITQRSCSTTSMTDLPEKSQNLDKTKVTPIYVGSRKKDNNKIYELIPFKEEKNGRIKRKTSQILFEDSLRKSEISYEVYSKLSKEERDIYMAHLKAIQDRVLTYKDPKTGYTVMTVSQHLYKAKCCGSGCRHCPYEHKNAPEEVKKSKKYELSRHRSRPPCPGIHRMTRFLVVDNSPLGKEANTSGRPAYCIHVYKQGKRAKHMPHATLGDKVLVAIQGQMKKAYVVGANTHVHYRKHGVPSTDTNNIILLNDEGNPLGNRITSPIPAYLLKNRDKPQFSKVLALAKKYI</sequence>
<organism evidence="9 10">
    <name type="scientific">Strongyloides stercoralis</name>
    <name type="common">Threadworm</name>
    <dbReference type="NCBI Taxonomy" id="6248"/>
    <lineage>
        <taxon>Eukaryota</taxon>
        <taxon>Metazoa</taxon>
        <taxon>Ecdysozoa</taxon>
        <taxon>Nematoda</taxon>
        <taxon>Chromadorea</taxon>
        <taxon>Rhabditida</taxon>
        <taxon>Tylenchina</taxon>
        <taxon>Panagrolaimomorpha</taxon>
        <taxon>Strongyloidoidea</taxon>
        <taxon>Strongyloididae</taxon>
        <taxon>Strongyloides</taxon>
    </lineage>
</organism>
<dbReference type="InterPro" id="IPR000218">
    <property type="entry name" value="Ribosomal_uL14"/>
</dbReference>
<dbReference type="SUPFAM" id="SSF50193">
    <property type="entry name" value="Ribosomal protein L14"/>
    <property type="match status" value="1"/>
</dbReference>
<evidence type="ECO:0000256" key="3">
    <source>
        <dbReference type="ARBA" id="ARBA00022946"/>
    </source>
</evidence>
<dbReference type="GO" id="GO:0003735">
    <property type="term" value="F:structural constituent of ribosome"/>
    <property type="evidence" value="ECO:0007669"/>
    <property type="project" value="InterPro"/>
</dbReference>
<dbReference type="Gene3D" id="2.40.150.20">
    <property type="entry name" value="Ribosomal protein L14"/>
    <property type="match status" value="1"/>
</dbReference>
<dbReference type="GO" id="GO:1990904">
    <property type="term" value="C:ribonucleoprotein complex"/>
    <property type="evidence" value="ECO:0007669"/>
    <property type="project" value="UniProtKB-KW"/>
</dbReference>
<keyword evidence="6" id="KW-0687">Ribonucleoprotein</keyword>
<keyword evidence="5" id="KW-0496">Mitochondrion</keyword>
<dbReference type="Proteomes" id="UP000035681">
    <property type="component" value="Unplaced"/>
</dbReference>